<dbReference type="GO" id="GO:0031965">
    <property type="term" value="C:nuclear membrane"/>
    <property type="evidence" value="ECO:0007669"/>
    <property type="project" value="UniProtKB-SubCell"/>
</dbReference>
<evidence type="ECO:0000256" key="11">
    <source>
        <dbReference type="ARBA" id="ARBA00023010"/>
    </source>
</evidence>
<evidence type="ECO:0000256" key="5">
    <source>
        <dbReference type="ARBA" id="ARBA00022481"/>
    </source>
</evidence>
<dbReference type="Gene3D" id="1.10.3450.20">
    <property type="match status" value="1"/>
</dbReference>
<evidence type="ECO:0000256" key="7">
    <source>
        <dbReference type="ARBA" id="ARBA00022816"/>
    </source>
</evidence>
<dbReference type="FunFam" id="1.20.190.50:FF:000001">
    <property type="entry name" value="Nuclear pore complex protein"/>
    <property type="match status" value="1"/>
</dbReference>
<keyword evidence="12 18" id="KW-0906">Nuclear pore complex</keyword>
<comment type="subcellular location">
    <subcellularLocation>
        <location evidence="1">Chromosome</location>
        <location evidence="1">Centromere</location>
        <location evidence="1">Kinetochore</location>
    </subcellularLocation>
    <subcellularLocation>
        <location evidence="18">Nucleus</location>
        <location evidence="18">Nuclear pore complex</location>
    </subcellularLocation>
    <subcellularLocation>
        <location evidence="18">Nucleus membrane</location>
    </subcellularLocation>
</comment>
<comment type="caution">
    <text evidence="19">The sequence shown here is derived from an EMBL/GenBank/DDBJ whole genome shotgun (WGS) entry which is preliminary data.</text>
</comment>
<keyword evidence="15" id="KW-0137">Centromere</keyword>
<keyword evidence="14 18" id="KW-0539">Nucleus</keyword>
<dbReference type="GO" id="GO:0006606">
    <property type="term" value="P:protein import into nucleus"/>
    <property type="evidence" value="ECO:0007669"/>
    <property type="project" value="TreeGrafter"/>
</dbReference>
<evidence type="ECO:0000256" key="1">
    <source>
        <dbReference type="ARBA" id="ARBA00004629"/>
    </source>
</evidence>
<organism evidence="19 20">
    <name type="scientific">Paralvinella palmiformis</name>
    <dbReference type="NCBI Taxonomy" id="53620"/>
    <lineage>
        <taxon>Eukaryota</taxon>
        <taxon>Metazoa</taxon>
        <taxon>Spiralia</taxon>
        <taxon>Lophotrochozoa</taxon>
        <taxon>Annelida</taxon>
        <taxon>Polychaeta</taxon>
        <taxon>Sedentaria</taxon>
        <taxon>Canalipalpata</taxon>
        <taxon>Terebellida</taxon>
        <taxon>Terebelliformia</taxon>
        <taxon>Alvinellidae</taxon>
        <taxon>Paralvinella</taxon>
    </lineage>
</organism>
<keyword evidence="13 18" id="KW-0472">Membrane</keyword>
<dbReference type="GO" id="GO:0006406">
    <property type="term" value="P:mRNA export from nucleus"/>
    <property type="evidence" value="ECO:0007669"/>
    <property type="project" value="TreeGrafter"/>
</dbReference>
<dbReference type="EMBL" id="JAODUP010000074">
    <property type="protein sequence ID" value="KAK2163756.1"/>
    <property type="molecule type" value="Genomic_DNA"/>
</dbReference>
<keyword evidence="20" id="KW-1185">Reference proteome</keyword>
<evidence type="ECO:0000256" key="12">
    <source>
        <dbReference type="ARBA" id="ARBA00023132"/>
    </source>
</evidence>
<dbReference type="InterPro" id="IPR007252">
    <property type="entry name" value="Nup84/Nup107"/>
</dbReference>
<evidence type="ECO:0000256" key="16">
    <source>
        <dbReference type="ARBA" id="ARBA00056880"/>
    </source>
</evidence>
<evidence type="ECO:0000256" key="14">
    <source>
        <dbReference type="ARBA" id="ARBA00023242"/>
    </source>
</evidence>
<evidence type="ECO:0000256" key="8">
    <source>
        <dbReference type="ARBA" id="ARBA00022838"/>
    </source>
</evidence>
<keyword evidence="10" id="KW-0007">Acetylation</keyword>
<name>A0AAD9K2K7_9ANNE</name>
<keyword evidence="3 18" id="KW-0813">Transport</keyword>
<keyword evidence="11 18" id="KW-0811">Translocation</keyword>
<dbReference type="GO" id="GO:0017056">
    <property type="term" value="F:structural constituent of nuclear pore"/>
    <property type="evidence" value="ECO:0007669"/>
    <property type="project" value="UniProtKB-UniRule"/>
</dbReference>
<dbReference type="GO" id="GO:0000776">
    <property type="term" value="C:kinetochore"/>
    <property type="evidence" value="ECO:0007669"/>
    <property type="project" value="UniProtKB-KW"/>
</dbReference>
<evidence type="ECO:0000256" key="9">
    <source>
        <dbReference type="ARBA" id="ARBA00022927"/>
    </source>
</evidence>
<dbReference type="GO" id="GO:0000973">
    <property type="term" value="P:post-transcriptional tethering of RNA polymerase II gene DNA at nuclear periphery"/>
    <property type="evidence" value="ECO:0007669"/>
    <property type="project" value="TreeGrafter"/>
</dbReference>
<evidence type="ECO:0000256" key="3">
    <source>
        <dbReference type="ARBA" id="ARBA00022448"/>
    </source>
</evidence>
<dbReference type="Pfam" id="PF04121">
    <property type="entry name" value="Nup84_Nup100"/>
    <property type="match status" value="1"/>
</dbReference>
<evidence type="ECO:0000256" key="15">
    <source>
        <dbReference type="ARBA" id="ARBA00023328"/>
    </source>
</evidence>
<keyword evidence="4" id="KW-0158">Chromosome</keyword>
<evidence type="ECO:0000313" key="19">
    <source>
        <dbReference type="EMBL" id="KAK2163756.1"/>
    </source>
</evidence>
<dbReference type="PANTHER" id="PTHR13003:SF2">
    <property type="entry name" value="NUCLEAR PORE COMPLEX PROTEIN NUP107"/>
    <property type="match status" value="1"/>
</dbReference>
<comment type="subunit">
    <text evidence="17">Part of the nuclear pore complex (NPC). Forms part of the Nup160 subcomplex in the nuclear pore which is composed of NUP160, NUP133, NUP107 and Nup96; this complex plays a role in RNA export and in tethering Nup98 and NUP153 to the nucleus. Does not interact with TPR. Interacts with ZNF106.</text>
</comment>
<sequence>MEKLTLTPKRYLKLFYLCVICLAKGYQILKWGPLPSMRRADTMDLDIPTKSLFRTRDHSRSSDQKQFLSMDSPVLRERNISRTMKRQSLGVQKSLQILDEAVGTPGYALHASRTPASLRRSTYTPVRMSTDDTIQVSDLFGPSIISLLATPRPNNQSKMEEDTTTINLALEEDPTVTNCTELFTDFSETLTANGELHEVFHLVGEYESLCKENTEKLKKIMQATVPGQSKFVKLVNMVKLLQQEGNIWSLIASLYKDRLETDSRMCPDEDVDDELMMIDNMGKYQSEQDLMKAYYEKDATVRQSQLVIDWLEKTARDQLELYHKVEFFSDEMGAWENTLHALKQKKCGLLSMSDRPMVDELDPDAPIRQGKPLADLDQEDEHRLIKHMFAYVRSGQLEKAKELCVKVGQAWRAATLDGWRLYHDPNYESLGPNGCVQKPTGNPFRCLWKATCWKMSEEKRYCSYERALYAAFCGNLKQLLPICLTSDDYLWAYFRVMVDQLTEQHLQLTYVNKRKCFVDMPSDYWDKLLTVEKIFNDIKACSNQNVQQDLKSYFSTIEKYIILGDSDHLIEEMYDWCKEDMDQLAPHALRFMAHLVLFFRSIGVSNKEELSVSVLEAYVKYLIEDKHTHLVATYVALLPKEMQVEWYAKFLEGITDTDQRKSCLTLALKAGLDVPSITKLVVENIRSRDSADFSGDADAPLDVTTTKEDQLKIDAIDWLVFNPLQRAEALKQANALMRNFLASRKLTAARAVFDKIPPDSVDVIVQASQSQTHTVELQPEDDNAIKEYLCHQAYLDAHDSFCDWFEHYHNAKPTKPNIPKGASFTERVAFEHKERQYEMDLARWKHNLMMQTKVTCDRLYNVLLFVNGGWMVDQRQDGTRDDNRTHQMRLLRQLCLPGLCFLLHTVLHNTEQYKKCVQLANLVASDQHQLYKTFRKDELQQLLHKIRETSVALLDSGLDPLGYPLIE</sequence>
<dbReference type="Gene3D" id="1.20.190.50">
    <property type="match status" value="1"/>
</dbReference>
<keyword evidence="5" id="KW-0488">Methylation</keyword>
<evidence type="ECO:0000256" key="17">
    <source>
        <dbReference type="ARBA" id="ARBA00063956"/>
    </source>
</evidence>
<evidence type="ECO:0000313" key="20">
    <source>
        <dbReference type="Proteomes" id="UP001208570"/>
    </source>
</evidence>
<reference evidence="19" key="1">
    <citation type="journal article" date="2023" name="Mol. Biol. Evol.">
        <title>Third-Generation Sequencing Reveals the Adaptive Role of the Epigenome in Three Deep-Sea Polychaetes.</title>
        <authorList>
            <person name="Perez M."/>
            <person name="Aroh O."/>
            <person name="Sun Y."/>
            <person name="Lan Y."/>
            <person name="Juniper S.K."/>
            <person name="Young C.R."/>
            <person name="Angers B."/>
            <person name="Qian P.Y."/>
        </authorList>
    </citation>
    <scope>NUCLEOTIDE SEQUENCE</scope>
    <source>
        <strain evidence="19">P08H-3</strain>
    </source>
</reference>
<evidence type="ECO:0000256" key="13">
    <source>
        <dbReference type="ARBA" id="ARBA00023136"/>
    </source>
</evidence>
<dbReference type="FunFam" id="1.10.3450.20:FF:000001">
    <property type="entry name" value="Nuclear pore complex protein"/>
    <property type="match status" value="1"/>
</dbReference>
<keyword evidence="6" id="KW-0597">Phosphoprotein</keyword>
<dbReference type="AlphaFoldDB" id="A0AAD9K2K7"/>
<dbReference type="PANTHER" id="PTHR13003">
    <property type="entry name" value="NUP107-RELATED"/>
    <property type="match status" value="1"/>
</dbReference>
<keyword evidence="7" id="KW-0509">mRNA transport</keyword>
<keyword evidence="9" id="KW-0653">Protein transport</keyword>
<evidence type="ECO:0000256" key="4">
    <source>
        <dbReference type="ARBA" id="ARBA00022454"/>
    </source>
</evidence>
<evidence type="ECO:0000256" key="18">
    <source>
        <dbReference type="RuleBase" id="RU365072"/>
    </source>
</evidence>
<protein>
    <recommendedName>
        <fullName evidence="18">Nuclear pore complex protein</fullName>
    </recommendedName>
</protein>
<comment type="function">
    <text evidence="16">Plays a role in the nuclear pore complex (NPC) assembly and/or maintenance. Required for the assembly of peripheral proteins into the NPC. May anchor NUP62 to the NPC. Involved in nephrogenesis.</text>
</comment>
<dbReference type="Proteomes" id="UP001208570">
    <property type="component" value="Unassembled WGS sequence"/>
</dbReference>
<accession>A0AAD9K2K7</accession>
<evidence type="ECO:0000256" key="10">
    <source>
        <dbReference type="ARBA" id="ARBA00022990"/>
    </source>
</evidence>
<proteinExistence type="inferred from homology"/>
<comment type="function">
    <text evidence="18">Functions as a component of the nuclear pore complex (NPC).</text>
</comment>
<gene>
    <name evidence="19" type="ORF">LSH36_74g00028</name>
</gene>
<evidence type="ECO:0000256" key="6">
    <source>
        <dbReference type="ARBA" id="ARBA00022553"/>
    </source>
</evidence>
<keyword evidence="8" id="KW-0995">Kinetochore</keyword>
<dbReference type="GO" id="GO:0031080">
    <property type="term" value="C:nuclear pore outer ring"/>
    <property type="evidence" value="ECO:0007669"/>
    <property type="project" value="TreeGrafter"/>
</dbReference>
<evidence type="ECO:0000256" key="2">
    <source>
        <dbReference type="ARBA" id="ARBA00009510"/>
    </source>
</evidence>
<comment type="similarity">
    <text evidence="2 18">Belongs to the nucleoporin Nup84/Nup107 family.</text>
</comment>